<evidence type="ECO:0000256" key="3">
    <source>
        <dbReference type="ARBA" id="ARBA00022801"/>
    </source>
</evidence>
<name>A0ABQ2VQS4_9ACTN</name>
<dbReference type="CDD" id="cd00882">
    <property type="entry name" value="Ras_like_GTPase"/>
    <property type="match status" value="1"/>
</dbReference>
<dbReference type="EMBL" id="BMTF01000001">
    <property type="protein sequence ID" value="GGV74254.1"/>
    <property type="molecule type" value="Genomic_DNA"/>
</dbReference>
<proteinExistence type="inferred from homology"/>
<keyword evidence="2" id="KW-0547">Nucleotide-binding</keyword>
<evidence type="ECO:0000256" key="5">
    <source>
        <dbReference type="SAM" id="MobiDB-lite"/>
    </source>
</evidence>
<dbReference type="Gene3D" id="3.40.50.300">
    <property type="entry name" value="P-loop containing nucleotide triphosphate hydrolases"/>
    <property type="match status" value="1"/>
</dbReference>
<protein>
    <recommendedName>
        <fullName evidence="8">ATP-binding protein</fullName>
    </recommendedName>
</protein>
<dbReference type="PANTHER" id="PTHR42708:SF1">
    <property type="entry name" value="GLIDING MOTILITY PROTEIN MGLA"/>
    <property type="match status" value="1"/>
</dbReference>
<evidence type="ECO:0000256" key="4">
    <source>
        <dbReference type="ARBA" id="ARBA00023134"/>
    </source>
</evidence>
<comment type="caution">
    <text evidence="6">The sequence shown here is derived from an EMBL/GenBank/DDBJ whole genome shotgun (WGS) entry which is preliminary data.</text>
</comment>
<feature type="compositionally biased region" description="Low complexity" evidence="5">
    <location>
        <begin position="1"/>
        <end position="23"/>
    </location>
</feature>
<sequence length="319" mass="32846">MAYDDSSDGFGSSAAYENNASSEGFGSYGSNESNGSLGPLEGFGGPEGYGGAQNYGNAQECGAVRNHSYGENPGYGYGGAQGYGDAPGFESGQGFETGARYESVPVHGDPADAPDVSGAAGPVGSEGFPVALKVLVAGGFGVGKTTFVGAVSEIAPLSTEELLTQVSAATDSLDGIESKTATTVAMDFGRITLDEQHVLYLFGTPGQERFWFMWDELSQGALGAVVIADTRRLAECFAAVDFFERRGIGFIIAVNEFDGAYRYAPEEIRAALDLGPDVPVVLCDARIASSGTGALVTLVQHLINATSAPSPLTGFGAHP</sequence>
<organism evidence="6 7">
    <name type="scientific">Streptomyces gelaticus</name>
    <dbReference type="NCBI Taxonomy" id="285446"/>
    <lineage>
        <taxon>Bacteria</taxon>
        <taxon>Bacillati</taxon>
        <taxon>Actinomycetota</taxon>
        <taxon>Actinomycetes</taxon>
        <taxon>Kitasatosporales</taxon>
        <taxon>Streptomycetaceae</taxon>
        <taxon>Streptomyces</taxon>
    </lineage>
</organism>
<dbReference type="InterPro" id="IPR052705">
    <property type="entry name" value="Gliding_Motility_GTPase"/>
</dbReference>
<comment type="similarity">
    <text evidence="1">Belongs to the GPN-loop GTPase family.</text>
</comment>
<keyword evidence="7" id="KW-1185">Reference proteome</keyword>
<evidence type="ECO:0000256" key="1">
    <source>
        <dbReference type="ARBA" id="ARBA00005290"/>
    </source>
</evidence>
<dbReference type="Pfam" id="PF03029">
    <property type="entry name" value="ATP_bind_1"/>
    <property type="match status" value="1"/>
</dbReference>
<feature type="compositionally biased region" description="Gly residues" evidence="5">
    <location>
        <begin position="41"/>
        <end position="51"/>
    </location>
</feature>
<feature type="region of interest" description="Disordered" evidence="5">
    <location>
        <begin position="1"/>
        <end position="51"/>
    </location>
</feature>
<evidence type="ECO:0000256" key="2">
    <source>
        <dbReference type="ARBA" id="ARBA00022741"/>
    </source>
</evidence>
<dbReference type="InterPro" id="IPR004130">
    <property type="entry name" value="Gpn"/>
</dbReference>
<dbReference type="InterPro" id="IPR027417">
    <property type="entry name" value="P-loop_NTPase"/>
</dbReference>
<reference evidence="7" key="1">
    <citation type="journal article" date="2019" name="Int. J. Syst. Evol. Microbiol.">
        <title>The Global Catalogue of Microorganisms (GCM) 10K type strain sequencing project: providing services to taxonomists for standard genome sequencing and annotation.</title>
        <authorList>
            <consortium name="The Broad Institute Genomics Platform"/>
            <consortium name="The Broad Institute Genome Sequencing Center for Infectious Disease"/>
            <person name="Wu L."/>
            <person name="Ma J."/>
        </authorList>
    </citation>
    <scope>NUCLEOTIDE SEQUENCE [LARGE SCALE GENOMIC DNA]</scope>
    <source>
        <strain evidence="7">JCM 4376</strain>
    </source>
</reference>
<dbReference type="PANTHER" id="PTHR42708">
    <property type="entry name" value="ATP/GTP-BINDING PROTEIN-RELATED"/>
    <property type="match status" value="1"/>
</dbReference>
<dbReference type="Proteomes" id="UP000660675">
    <property type="component" value="Unassembled WGS sequence"/>
</dbReference>
<evidence type="ECO:0000313" key="7">
    <source>
        <dbReference type="Proteomes" id="UP000660675"/>
    </source>
</evidence>
<dbReference type="SUPFAM" id="SSF52540">
    <property type="entry name" value="P-loop containing nucleoside triphosphate hydrolases"/>
    <property type="match status" value="1"/>
</dbReference>
<accession>A0ABQ2VQS4</accession>
<evidence type="ECO:0008006" key="8">
    <source>
        <dbReference type="Google" id="ProtNLM"/>
    </source>
</evidence>
<gene>
    <name evidence="6" type="ORF">GCM10015535_02750</name>
</gene>
<evidence type="ECO:0000313" key="6">
    <source>
        <dbReference type="EMBL" id="GGV74254.1"/>
    </source>
</evidence>
<keyword evidence="3" id="KW-0378">Hydrolase</keyword>
<keyword evidence="4" id="KW-0342">GTP-binding</keyword>